<dbReference type="Proteomes" id="UP000198287">
    <property type="component" value="Unassembled WGS sequence"/>
</dbReference>
<protein>
    <submittedName>
        <fullName evidence="2">Proline-rich protein 1</fullName>
    </submittedName>
</protein>
<evidence type="ECO:0000256" key="1">
    <source>
        <dbReference type="SAM" id="MobiDB-lite"/>
    </source>
</evidence>
<dbReference type="AlphaFoldDB" id="A0A226DVV1"/>
<reference evidence="2 3" key="1">
    <citation type="submission" date="2015-12" db="EMBL/GenBank/DDBJ databases">
        <title>The genome of Folsomia candida.</title>
        <authorList>
            <person name="Faddeeva A."/>
            <person name="Derks M.F."/>
            <person name="Anvar Y."/>
            <person name="Smit S."/>
            <person name="Van Straalen N."/>
            <person name="Roelofs D."/>
        </authorList>
    </citation>
    <scope>NUCLEOTIDE SEQUENCE [LARGE SCALE GENOMIC DNA]</scope>
    <source>
        <strain evidence="2 3">VU population</strain>
        <tissue evidence="2">Whole body</tissue>
    </source>
</reference>
<proteinExistence type="predicted"/>
<sequence>MGQSETQRSVVNVTFFFSPQRNQSSPTHLPIHQPLGYQPSYSQPAYQVPSYDPQPVSLSKDNTLRDQLSPPAYLPSYSPPAYQEPSYDPQPVSLSKDNTLRDQLSPPAYLPSYSPTAYQLSYSQVIVLKTSKGIRISYL</sequence>
<dbReference type="EMBL" id="LNIX01000010">
    <property type="protein sequence ID" value="OXA49373.1"/>
    <property type="molecule type" value="Genomic_DNA"/>
</dbReference>
<feature type="compositionally biased region" description="Low complexity" evidence="1">
    <location>
        <begin position="68"/>
        <end position="81"/>
    </location>
</feature>
<gene>
    <name evidence="2" type="ORF">Fcan01_15935</name>
</gene>
<organism evidence="2 3">
    <name type="scientific">Folsomia candida</name>
    <name type="common">Springtail</name>
    <dbReference type="NCBI Taxonomy" id="158441"/>
    <lineage>
        <taxon>Eukaryota</taxon>
        <taxon>Metazoa</taxon>
        <taxon>Ecdysozoa</taxon>
        <taxon>Arthropoda</taxon>
        <taxon>Hexapoda</taxon>
        <taxon>Collembola</taxon>
        <taxon>Entomobryomorpha</taxon>
        <taxon>Isotomoidea</taxon>
        <taxon>Isotomidae</taxon>
        <taxon>Proisotominae</taxon>
        <taxon>Folsomia</taxon>
    </lineage>
</organism>
<accession>A0A226DVV1</accession>
<comment type="caution">
    <text evidence="2">The sequence shown here is derived from an EMBL/GenBank/DDBJ whole genome shotgun (WGS) entry which is preliminary data.</text>
</comment>
<evidence type="ECO:0000313" key="3">
    <source>
        <dbReference type="Proteomes" id="UP000198287"/>
    </source>
</evidence>
<keyword evidence="3" id="KW-1185">Reference proteome</keyword>
<feature type="region of interest" description="Disordered" evidence="1">
    <location>
        <begin position="20"/>
        <end position="107"/>
    </location>
</feature>
<name>A0A226DVV1_FOLCA</name>
<evidence type="ECO:0000313" key="2">
    <source>
        <dbReference type="EMBL" id="OXA49373.1"/>
    </source>
</evidence>